<comment type="caution">
    <text evidence="2">The sequence shown here is derived from an EMBL/GenBank/DDBJ whole genome shotgun (WGS) entry which is preliminary data.</text>
</comment>
<feature type="region of interest" description="Disordered" evidence="1">
    <location>
        <begin position="107"/>
        <end position="147"/>
    </location>
</feature>
<reference evidence="2 3" key="1">
    <citation type="submission" date="2012-08" db="EMBL/GenBank/DDBJ databases">
        <title>Whole genome shotgun sequence of Austwickia chelonae NBRC 105200.</title>
        <authorList>
            <person name="Yoshida I."/>
            <person name="Hosoyama A."/>
            <person name="Tsuchikane K."/>
            <person name="Katsumata H."/>
            <person name="Ando Y."/>
            <person name="Ohji S."/>
            <person name="Hamada M."/>
            <person name="Tamura T."/>
            <person name="Yamazoe A."/>
            <person name="Yamazaki S."/>
            <person name="Fujita N."/>
        </authorList>
    </citation>
    <scope>NUCLEOTIDE SEQUENCE [LARGE SCALE GENOMIC DNA]</scope>
    <source>
        <strain evidence="2 3">NBRC 105200</strain>
    </source>
</reference>
<gene>
    <name evidence="2" type="ORF">AUCHE_17_00140</name>
</gene>
<accession>K6VPX9</accession>
<dbReference type="OrthoDB" id="9923795at2"/>
<dbReference type="STRING" id="100225.SAMN05421595_0015"/>
<evidence type="ECO:0000313" key="2">
    <source>
        <dbReference type="EMBL" id="GAB78804.1"/>
    </source>
</evidence>
<evidence type="ECO:0000313" key="3">
    <source>
        <dbReference type="Proteomes" id="UP000008495"/>
    </source>
</evidence>
<keyword evidence="3" id="KW-1185">Reference proteome</keyword>
<protein>
    <submittedName>
        <fullName evidence="2">Uncharacterized protein</fullName>
    </submittedName>
</protein>
<evidence type="ECO:0000256" key="1">
    <source>
        <dbReference type="SAM" id="MobiDB-lite"/>
    </source>
</evidence>
<organism evidence="2 3">
    <name type="scientific">Austwickia chelonae NBRC 105200</name>
    <dbReference type="NCBI Taxonomy" id="1184607"/>
    <lineage>
        <taxon>Bacteria</taxon>
        <taxon>Bacillati</taxon>
        <taxon>Actinomycetota</taxon>
        <taxon>Actinomycetes</taxon>
        <taxon>Micrococcales</taxon>
        <taxon>Dermatophilaceae</taxon>
        <taxon>Austwickia</taxon>
    </lineage>
</organism>
<feature type="compositionally biased region" description="Polar residues" evidence="1">
    <location>
        <begin position="16"/>
        <end position="27"/>
    </location>
</feature>
<name>K6VPX9_9MICO</name>
<proteinExistence type="predicted"/>
<dbReference type="Proteomes" id="UP000008495">
    <property type="component" value="Unassembled WGS sequence"/>
</dbReference>
<dbReference type="AlphaFoldDB" id="K6VPX9"/>
<sequence>MDASRPILFGRARQHPTVTPVNASTGTGVHLDHGNRRGRSGFAEHPGQRDDTPFGRFAGRIQAFTLHLTDDDRAALGALYLVAENRYGSDSSQMRKVDDLARKLSRQRQAELPPAPEEDAEEPAPVGTGPTTPEPDSEITHPPAIPAMAAAAGITTWQLLMQDDTSRESARLLEKQLGIRLVDRQA</sequence>
<feature type="region of interest" description="Disordered" evidence="1">
    <location>
        <begin position="1"/>
        <end position="51"/>
    </location>
</feature>
<dbReference type="EMBL" id="BAGZ01000017">
    <property type="protein sequence ID" value="GAB78804.1"/>
    <property type="molecule type" value="Genomic_DNA"/>
</dbReference>